<keyword evidence="4" id="KW-0575">Peroxidase</keyword>
<dbReference type="InterPro" id="IPR036249">
    <property type="entry name" value="Thioredoxin-like_sf"/>
</dbReference>
<evidence type="ECO:0000256" key="2">
    <source>
        <dbReference type="ARBA" id="ARBA00011245"/>
    </source>
</evidence>
<keyword evidence="7" id="KW-1015">Disulfide bond</keyword>
<feature type="active site" description="Cysteine sulfenic acid (-SOH) intermediate; for peroxidase activity" evidence="13">
    <location>
        <position position="46"/>
    </location>
</feature>
<evidence type="ECO:0000256" key="13">
    <source>
        <dbReference type="PIRSR" id="PIRSR000239-1"/>
    </source>
</evidence>
<evidence type="ECO:0000256" key="11">
    <source>
        <dbReference type="ARBA" id="ARBA00042639"/>
    </source>
</evidence>
<comment type="subunit">
    <text evidence="2">Monomer.</text>
</comment>
<evidence type="ECO:0000256" key="9">
    <source>
        <dbReference type="ARBA" id="ARBA00032824"/>
    </source>
</evidence>
<dbReference type="CDD" id="cd03017">
    <property type="entry name" value="PRX_BCP"/>
    <property type="match status" value="1"/>
</dbReference>
<comment type="catalytic activity">
    <reaction evidence="12">
        <text>a hydroperoxide + [thioredoxin]-dithiol = an alcohol + [thioredoxin]-disulfide + H2O</text>
        <dbReference type="Rhea" id="RHEA:62620"/>
        <dbReference type="Rhea" id="RHEA-COMP:10698"/>
        <dbReference type="Rhea" id="RHEA-COMP:10700"/>
        <dbReference type="ChEBI" id="CHEBI:15377"/>
        <dbReference type="ChEBI" id="CHEBI:29950"/>
        <dbReference type="ChEBI" id="CHEBI:30879"/>
        <dbReference type="ChEBI" id="CHEBI:35924"/>
        <dbReference type="ChEBI" id="CHEBI:50058"/>
        <dbReference type="EC" id="1.11.1.24"/>
    </reaction>
</comment>
<evidence type="ECO:0000313" key="16">
    <source>
        <dbReference type="Proteomes" id="UP000001962"/>
    </source>
</evidence>
<evidence type="ECO:0000313" key="15">
    <source>
        <dbReference type="EMBL" id="ABI57820.1"/>
    </source>
</evidence>
<accession>Q0A5R7</accession>
<evidence type="ECO:0000256" key="8">
    <source>
        <dbReference type="ARBA" id="ARBA00023284"/>
    </source>
</evidence>
<evidence type="ECO:0000256" key="10">
    <source>
        <dbReference type="ARBA" id="ARBA00038489"/>
    </source>
</evidence>
<dbReference type="HOGENOM" id="CLU_042529_14_1_6"/>
<dbReference type="AlphaFoldDB" id="Q0A5R7"/>
<evidence type="ECO:0000256" key="5">
    <source>
        <dbReference type="ARBA" id="ARBA00022862"/>
    </source>
</evidence>
<comment type="function">
    <text evidence="1">Thiol-specific peroxidase that catalyzes the reduction of hydrogen peroxide and organic hydroperoxides to water and alcohols, respectively. Plays a role in cell protection against oxidative stress by detoxifying peroxides and as sensor of hydrogen peroxide-mediated signaling events.</text>
</comment>
<dbReference type="FunFam" id="3.40.30.10:FF:000007">
    <property type="entry name" value="Thioredoxin-dependent thiol peroxidase"/>
    <property type="match status" value="1"/>
</dbReference>
<comment type="similarity">
    <text evidence="10">Belongs to the peroxiredoxin family. BCP/PrxQ subfamily.</text>
</comment>
<evidence type="ECO:0000256" key="1">
    <source>
        <dbReference type="ARBA" id="ARBA00003330"/>
    </source>
</evidence>
<dbReference type="PANTHER" id="PTHR42801:SF4">
    <property type="entry name" value="AHPC_TSA FAMILY PROTEIN"/>
    <property type="match status" value="1"/>
</dbReference>
<keyword evidence="16" id="KW-1185">Reference proteome</keyword>
<dbReference type="Gene3D" id="3.40.30.10">
    <property type="entry name" value="Glutaredoxin"/>
    <property type="match status" value="1"/>
</dbReference>
<evidence type="ECO:0000256" key="3">
    <source>
        <dbReference type="ARBA" id="ARBA00013017"/>
    </source>
</evidence>
<keyword evidence="6" id="KW-0560">Oxidoreductase</keyword>
<dbReference type="InterPro" id="IPR000866">
    <property type="entry name" value="AhpC/TSA"/>
</dbReference>
<evidence type="ECO:0000256" key="4">
    <source>
        <dbReference type="ARBA" id="ARBA00022559"/>
    </source>
</evidence>
<dbReference type="InterPro" id="IPR050924">
    <property type="entry name" value="Peroxiredoxin_BCP/PrxQ"/>
</dbReference>
<dbReference type="EMBL" id="CP000453">
    <property type="protein sequence ID" value="ABI57820.1"/>
    <property type="molecule type" value="Genomic_DNA"/>
</dbReference>
<dbReference type="GO" id="GO:0008379">
    <property type="term" value="F:thioredoxin peroxidase activity"/>
    <property type="evidence" value="ECO:0007669"/>
    <property type="project" value="TreeGrafter"/>
</dbReference>
<protein>
    <recommendedName>
        <fullName evidence="3">thioredoxin-dependent peroxiredoxin</fullName>
        <ecNumber evidence="3">1.11.1.24</ecNumber>
    </recommendedName>
    <alternativeName>
        <fullName evidence="9">Thioredoxin peroxidase</fullName>
    </alternativeName>
    <alternativeName>
        <fullName evidence="11">Thioredoxin-dependent peroxiredoxin Bcp</fullName>
    </alternativeName>
</protein>
<proteinExistence type="inferred from homology"/>
<evidence type="ECO:0000256" key="12">
    <source>
        <dbReference type="ARBA" id="ARBA00049091"/>
    </source>
</evidence>
<dbReference type="PIRSF" id="PIRSF000239">
    <property type="entry name" value="AHPC"/>
    <property type="match status" value="1"/>
</dbReference>
<evidence type="ECO:0000256" key="6">
    <source>
        <dbReference type="ARBA" id="ARBA00023002"/>
    </source>
</evidence>
<keyword evidence="5" id="KW-0049">Antioxidant</keyword>
<name>Q0A5R7_ALKEH</name>
<dbReference type="GO" id="GO:0045454">
    <property type="term" value="P:cell redox homeostasis"/>
    <property type="evidence" value="ECO:0007669"/>
    <property type="project" value="TreeGrafter"/>
</dbReference>
<evidence type="ECO:0000259" key="14">
    <source>
        <dbReference type="PROSITE" id="PS51352"/>
    </source>
</evidence>
<sequence>MTTIQVEQPVPDFHAEATGGDPVTLAGLRGQWVVLFFYPRANTPGCTLEGQDFRDLHDDFRKAGAVVLGASRDKLRTQENFKAKHGFPYPLLADPNESLCEQFGVMKDKNMYGKKVRGIERSTFLIDPSGVLRREWRKVQVKGHAQEVLETLRSMQ</sequence>
<dbReference type="GO" id="GO:0034599">
    <property type="term" value="P:cellular response to oxidative stress"/>
    <property type="evidence" value="ECO:0007669"/>
    <property type="project" value="TreeGrafter"/>
</dbReference>
<dbReference type="PANTHER" id="PTHR42801">
    <property type="entry name" value="THIOREDOXIN-DEPENDENT PEROXIDE REDUCTASE"/>
    <property type="match status" value="1"/>
</dbReference>
<keyword evidence="8" id="KW-0676">Redox-active center</keyword>
<organism evidence="15 16">
    <name type="scientific">Alkalilimnicola ehrlichii (strain ATCC BAA-1101 / DSM 17681 / MLHE-1)</name>
    <dbReference type="NCBI Taxonomy" id="187272"/>
    <lineage>
        <taxon>Bacteria</taxon>
        <taxon>Pseudomonadati</taxon>
        <taxon>Pseudomonadota</taxon>
        <taxon>Gammaproteobacteria</taxon>
        <taxon>Chromatiales</taxon>
        <taxon>Ectothiorhodospiraceae</taxon>
        <taxon>Alkalilimnicola</taxon>
    </lineage>
</organism>
<dbReference type="RefSeq" id="WP_011630213.1">
    <property type="nucleotide sequence ID" value="NC_008340.1"/>
</dbReference>
<dbReference type="InterPro" id="IPR013766">
    <property type="entry name" value="Thioredoxin_domain"/>
</dbReference>
<dbReference type="eggNOG" id="COG1225">
    <property type="taxonomic scope" value="Bacteria"/>
</dbReference>
<dbReference type="KEGG" id="aeh:Mlg_2480"/>
<evidence type="ECO:0000256" key="7">
    <source>
        <dbReference type="ARBA" id="ARBA00023157"/>
    </source>
</evidence>
<dbReference type="GO" id="GO:0005737">
    <property type="term" value="C:cytoplasm"/>
    <property type="evidence" value="ECO:0007669"/>
    <property type="project" value="TreeGrafter"/>
</dbReference>
<dbReference type="Proteomes" id="UP000001962">
    <property type="component" value="Chromosome"/>
</dbReference>
<dbReference type="Pfam" id="PF00578">
    <property type="entry name" value="AhpC-TSA"/>
    <property type="match status" value="1"/>
</dbReference>
<dbReference type="InterPro" id="IPR024706">
    <property type="entry name" value="Peroxiredoxin_AhpC-typ"/>
</dbReference>
<dbReference type="SUPFAM" id="SSF52833">
    <property type="entry name" value="Thioredoxin-like"/>
    <property type="match status" value="1"/>
</dbReference>
<gene>
    <name evidence="15" type="ordered locus">Mlg_2480</name>
</gene>
<reference evidence="16" key="1">
    <citation type="submission" date="2006-08" db="EMBL/GenBank/DDBJ databases">
        <title>Complete sequence of Alkalilimnicola ehrilichei MLHE-1.</title>
        <authorList>
            <person name="Copeland A."/>
            <person name="Lucas S."/>
            <person name="Lapidus A."/>
            <person name="Barry K."/>
            <person name="Detter J.C."/>
            <person name="Glavina del Rio T."/>
            <person name="Hammon N."/>
            <person name="Israni S."/>
            <person name="Dalin E."/>
            <person name="Tice H."/>
            <person name="Pitluck S."/>
            <person name="Sims D."/>
            <person name="Brettin T."/>
            <person name="Bruce D."/>
            <person name="Han C."/>
            <person name="Tapia R."/>
            <person name="Gilna P."/>
            <person name="Schmutz J."/>
            <person name="Larimer F."/>
            <person name="Land M."/>
            <person name="Hauser L."/>
            <person name="Kyrpides N."/>
            <person name="Mikhailova N."/>
            <person name="Oremland R.S."/>
            <person name="Hoeft S.E."/>
            <person name="Switzer-Blum J."/>
            <person name="Kulp T."/>
            <person name="King G."/>
            <person name="Tabita R."/>
            <person name="Witte B."/>
            <person name="Santini J.M."/>
            <person name="Basu P."/>
            <person name="Hollibaugh J.T."/>
            <person name="Xie G."/>
            <person name="Stolz J.F."/>
            <person name="Richardson P."/>
        </authorList>
    </citation>
    <scope>NUCLEOTIDE SEQUENCE [LARGE SCALE GENOMIC DNA]</scope>
    <source>
        <strain evidence="16">ATCC BAA-1101 / DSM 17681 / MLHE-1</strain>
    </source>
</reference>
<feature type="domain" description="Thioredoxin" evidence="14">
    <location>
        <begin position="4"/>
        <end position="156"/>
    </location>
</feature>
<dbReference type="OrthoDB" id="9812811at2"/>
<dbReference type="PROSITE" id="PS51352">
    <property type="entry name" value="THIOREDOXIN_2"/>
    <property type="match status" value="1"/>
</dbReference>
<dbReference type="EC" id="1.11.1.24" evidence="3"/>